<dbReference type="InterPro" id="IPR036259">
    <property type="entry name" value="MFS_trans_sf"/>
</dbReference>
<feature type="region of interest" description="Disordered" evidence="1">
    <location>
        <begin position="1"/>
        <end position="21"/>
    </location>
</feature>
<dbReference type="PANTHER" id="PTHR11360:SF251">
    <property type="entry name" value="MAJOR FACILITATOR SUPERFAMILY (MFS) PROFILE DOMAIN-CONTAINING PROTEIN"/>
    <property type="match status" value="1"/>
</dbReference>
<keyword evidence="2" id="KW-1133">Transmembrane helix</keyword>
<sequence>MPFNRQRADRGRCSSSAEPAAGYSECHRYPAGRVSTRATARLNRVENLQLQKSRCDRFRPAPPSVSEMNYKRRFSASTGAQTEPSNLPVYSGHGAVKCADKTVMIVVLRAAGSSIGRGDHSAGNGSVHRRTILPIGLAFIRALKYRGYRWGGLIGTVILSFSCLTSSFVVKEEWMFLTHSLLYGVGSSLLYMASSLVIGEYFDKHHKYHVLATSILLCGYPVGSLIFNPINASLVTKFGWRVAFRVSSGLILFTGLICCWQFSAKSTPGMQRLEEEADFSDGVEPTPIDSDFVDEAEEEKKPLYKKCCTLADAFYMQLKNIPPTKSSWALTLLSLAECITYIVSSFLGDYMKGKLVYVNVISSAFLSIICLIWPAVDVSYSLILLIAITMGGFLGLTIVYTYAASGEVTEQPIDVAWSCTNLWSGIGILVGPFFSGAIYDLRKSYDDVFYVVGCVYIIDTIVFAAIPLLKRRRDSKNKTEYNEFTGIIGDKQTFRITTKRRYVTELLYVNFYTEVATIGRV</sequence>
<dbReference type="EMBL" id="JAODUP010000673">
    <property type="protein sequence ID" value="KAK2145562.1"/>
    <property type="molecule type" value="Genomic_DNA"/>
</dbReference>
<dbReference type="Gene3D" id="1.20.1250.20">
    <property type="entry name" value="MFS general substrate transporter like domains"/>
    <property type="match status" value="2"/>
</dbReference>
<dbReference type="InterPro" id="IPR050327">
    <property type="entry name" value="Proton-linked_MCT"/>
</dbReference>
<feature type="transmembrane region" description="Helical" evidence="2">
    <location>
        <begin position="382"/>
        <end position="403"/>
    </location>
</feature>
<feature type="compositionally biased region" description="Basic and acidic residues" evidence="1">
    <location>
        <begin position="1"/>
        <end position="12"/>
    </location>
</feature>
<dbReference type="AlphaFoldDB" id="A0AAD9J3P5"/>
<evidence type="ECO:0000256" key="2">
    <source>
        <dbReference type="SAM" id="Phobius"/>
    </source>
</evidence>
<proteinExistence type="predicted"/>
<accession>A0AAD9J3P5</accession>
<protein>
    <submittedName>
        <fullName evidence="3">Uncharacterized protein</fullName>
    </submittedName>
</protein>
<feature type="transmembrane region" description="Helical" evidence="2">
    <location>
        <begin position="415"/>
        <end position="436"/>
    </location>
</feature>
<dbReference type="PANTHER" id="PTHR11360">
    <property type="entry name" value="MONOCARBOXYLATE TRANSPORTER"/>
    <property type="match status" value="1"/>
</dbReference>
<feature type="transmembrane region" description="Helical" evidence="2">
    <location>
        <begin position="176"/>
        <end position="198"/>
    </location>
</feature>
<comment type="caution">
    <text evidence="3">The sequence shown here is derived from an EMBL/GenBank/DDBJ whole genome shotgun (WGS) entry which is preliminary data.</text>
</comment>
<evidence type="ECO:0000256" key="1">
    <source>
        <dbReference type="SAM" id="MobiDB-lite"/>
    </source>
</evidence>
<feature type="transmembrane region" description="Helical" evidence="2">
    <location>
        <begin position="448"/>
        <end position="469"/>
    </location>
</feature>
<evidence type="ECO:0000313" key="3">
    <source>
        <dbReference type="EMBL" id="KAK2145562.1"/>
    </source>
</evidence>
<keyword evidence="2" id="KW-0472">Membrane</keyword>
<name>A0AAD9J3P5_9ANNE</name>
<evidence type="ECO:0000313" key="4">
    <source>
        <dbReference type="Proteomes" id="UP001208570"/>
    </source>
</evidence>
<dbReference type="Proteomes" id="UP001208570">
    <property type="component" value="Unassembled WGS sequence"/>
</dbReference>
<feature type="transmembrane region" description="Helical" evidence="2">
    <location>
        <begin position="150"/>
        <end position="170"/>
    </location>
</feature>
<keyword evidence="4" id="KW-1185">Reference proteome</keyword>
<dbReference type="SUPFAM" id="SSF103473">
    <property type="entry name" value="MFS general substrate transporter"/>
    <property type="match status" value="1"/>
</dbReference>
<keyword evidence="2" id="KW-0812">Transmembrane</keyword>
<organism evidence="3 4">
    <name type="scientific">Paralvinella palmiformis</name>
    <dbReference type="NCBI Taxonomy" id="53620"/>
    <lineage>
        <taxon>Eukaryota</taxon>
        <taxon>Metazoa</taxon>
        <taxon>Spiralia</taxon>
        <taxon>Lophotrochozoa</taxon>
        <taxon>Annelida</taxon>
        <taxon>Polychaeta</taxon>
        <taxon>Sedentaria</taxon>
        <taxon>Canalipalpata</taxon>
        <taxon>Terebellida</taxon>
        <taxon>Terebelliformia</taxon>
        <taxon>Alvinellidae</taxon>
        <taxon>Paralvinella</taxon>
    </lineage>
</organism>
<dbReference type="Pfam" id="PF07690">
    <property type="entry name" value="MFS_1"/>
    <property type="match status" value="2"/>
</dbReference>
<dbReference type="InterPro" id="IPR011701">
    <property type="entry name" value="MFS"/>
</dbReference>
<gene>
    <name evidence="3" type="ORF">LSH36_673g00007</name>
</gene>
<dbReference type="GO" id="GO:0022857">
    <property type="term" value="F:transmembrane transporter activity"/>
    <property type="evidence" value="ECO:0007669"/>
    <property type="project" value="InterPro"/>
</dbReference>
<reference evidence="3" key="1">
    <citation type="journal article" date="2023" name="Mol. Biol. Evol.">
        <title>Third-Generation Sequencing Reveals the Adaptive Role of the Epigenome in Three Deep-Sea Polychaetes.</title>
        <authorList>
            <person name="Perez M."/>
            <person name="Aroh O."/>
            <person name="Sun Y."/>
            <person name="Lan Y."/>
            <person name="Juniper S.K."/>
            <person name="Young C.R."/>
            <person name="Angers B."/>
            <person name="Qian P.Y."/>
        </authorList>
    </citation>
    <scope>NUCLEOTIDE SEQUENCE</scope>
    <source>
        <strain evidence="3">P08H-3</strain>
    </source>
</reference>
<feature type="transmembrane region" description="Helical" evidence="2">
    <location>
        <begin position="355"/>
        <end position="376"/>
    </location>
</feature>
<feature type="transmembrane region" description="Helical" evidence="2">
    <location>
        <begin position="242"/>
        <end position="262"/>
    </location>
</feature>
<feature type="transmembrane region" description="Helical" evidence="2">
    <location>
        <begin position="210"/>
        <end position="230"/>
    </location>
</feature>